<feature type="chain" id="PRO_5023035990" description="Secreted protein" evidence="1">
    <location>
        <begin position="31"/>
        <end position="66"/>
    </location>
</feature>
<dbReference type="Proteomes" id="UP000324222">
    <property type="component" value="Unassembled WGS sequence"/>
</dbReference>
<name>A0A5B7JGZ2_PORTR</name>
<proteinExistence type="predicted"/>
<evidence type="ECO:0000313" key="3">
    <source>
        <dbReference type="Proteomes" id="UP000324222"/>
    </source>
</evidence>
<evidence type="ECO:0000256" key="1">
    <source>
        <dbReference type="SAM" id="SignalP"/>
    </source>
</evidence>
<evidence type="ECO:0000313" key="2">
    <source>
        <dbReference type="EMBL" id="MPC95980.1"/>
    </source>
</evidence>
<reference evidence="2 3" key="1">
    <citation type="submission" date="2019-05" db="EMBL/GenBank/DDBJ databases">
        <title>Another draft genome of Portunus trituberculatus and its Hox gene families provides insights of decapod evolution.</title>
        <authorList>
            <person name="Jeong J.-H."/>
            <person name="Song I."/>
            <person name="Kim S."/>
            <person name="Choi T."/>
            <person name="Kim D."/>
            <person name="Ryu S."/>
            <person name="Kim W."/>
        </authorList>
    </citation>
    <scope>NUCLEOTIDE SEQUENCE [LARGE SCALE GENOMIC DNA]</scope>
    <source>
        <tissue evidence="2">Muscle</tissue>
    </source>
</reference>
<comment type="caution">
    <text evidence="2">The sequence shown here is derived from an EMBL/GenBank/DDBJ whole genome shotgun (WGS) entry which is preliminary data.</text>
</comment>
<feature type="signal peptide" evidence="1">
    <location>
        <begin position="1"/>
        <end position="30"/>
    </location>
</feature>
<protein>
    <recommendedName>
        <fullName evidence="4">Secreted protein</fullName>
    </recommendedName>
</protein>
<dbReference type="EMBL" id="VSRR010104165">
    <property type="protein sequence ID" value="MPC95980.1"/>
    <property type="molecule type" value="Genomic_DNA"/>
</dbReference>
<accession>A0A5B7JGZ2</accession>
<evidence type="ECO:0008006" key="4">
    <source>
        <dbReference type="Google" id="ProtNLM"/>
    </source>
</evidence>
<keyword evidence="3" id="KW-1185">Reference proteome</keyword>
<gene>
    <name evidence="2" type="ORF">E2C01_091213</name>
</gene>
<sequence length="66" mass="7237">MKVWPVMECRGGRILLSGLLVLAAPPSCLLESKSPAEQSINVVRDLMCSVSTLLVFLSVKPSFRFD</sequence>
<keyword evidence="1" id="KW-0732">Signal</keyword>
<dbReference type="AlphaFoldDB" id="A0A5B7JGZ2"/>
<organism evidence="2 3">
    <name type="scientific">Portunus trituberculatus</name>
    <name type="common">Swimming crab</name>
    <name type="synonym">Neptunus trituberculatus</name>
    <dbReference type="NCBI Taxonomy" id="210409"/>
    <lineage>
        <taxon>Eukaryota</taxon>
        <taxon>Metazoa</taxon>
        <taxon>Ecdysozoa</taxon>
        <taxon>Arthropoda</taxon>
        <taxon>Crustacea</taxon>
        <taxon>Multicrustacea</taxon>
        <taxon>Malacostraca</taxon>
        <taxon>Eumalacostraca</taxon>
        <taxon>Eucarida</taxon>
        <taxon>Decapoda</taxon>
        <taxon>Pleocyemata</taxon>
        <taxon>Brachyura</taxon>
        <taxon>Eubrachyura</taxon>
        <taxon>Portunoidea</taxon>
        <taxon>Portunidae</taxon>
        <taxon>Portuninae</taxon>
        <taxon>Portunus</taxon>
    </lineage>
</organism>